<reference evidence="3" key="2">
    <citation type="submission" date="2025-08" db="UniProtKB">
        <authorList>
            <consortium name="RefSeq"/>
        </authorList>
    </citation>
    <scope>IDENTIFICATION</scope>
    <source>
        <tissue evidence="3">Leaf</tissue>
    </source>
</reference>
<dbReference type="Proteomes" id="UP000694864">
    <property type="component" value="Chromosome 9"/>
</dbReference>
<proteinExistence type="predicted"/>
<feature type="signal peptide" evidence="1">
    <location>
        <begin position="1"/>
        <end position="26"/>
    </location>
</feature>
<evidence type="ECO:0000313" key="3">
    <source>
        <dbReference type="RefSeq" id="XP_019085804.1"/>
    </source>
</evidence>
<dbReference type="GeneID" id="109126576"/>
<keyword evidence="1" id="KW-0732">Signal</keyword>
<organism evidence="2 3">
    <name type="scientific">Camelina sativa</name>
    <name type="common">False flax</name>
    <name type="synonym">Myagrum sativum</name>
    <dbReference type="NCBI Taxonomy" id="90675"/>
    <lineage>
        <taxon>Eukaryota</taxon>
        <taxon>Viridiplantae</taxon>
        <taxon>Streptophyta</taxon>
        <taxon>Embryophyta</taxon>
        <taxon>Tracheophyta</taxon>
        <taxon>Spermatophyta</taxon>
        <taxon>Magnoliopsida</taxon>
        <taxon>eudicotyledons</taxon>
        <taxon>Gunneridae</taxon>
        <taxon>Pentapetalae</taxon>
        <taxon>rosids</taxon>
        <taxon>malvids</taxon>
        <taxon>Brassicales</taxon>
        <taxon>Brassicaceae</taxon>
        <taxon>Camelineae</taxon>
        <taxon>Camelina</taxon>
    </lineage>
</organism>
<dbReference type="RefSeq" id="XP_019085804.1">
    <property type="nucleotide sequence ID" value="XM_019230259.1"/>
</dbReference>
<gene>
    <name evidence="3" type="primary">LOC109126576</name>
</gene>
<evidence type="ECO:0000313" key="2">
    <source>
        <dbReference type="Proteomes" id="UP000694864"/>
    </source>
</evidence>
<name>A0ABM1QGB6_CAMSA</name>
<feature type="chain" id="PRO_5046371764" evidence="1">
    <location>
        <begin position="27"/>
        <end position="91"/>
    </location>
</feature>
<accession>A0ABM1QGB6</accession>
<dbReference type="PROSITE" id="PS51257">
    <property type="entry name" value="PROKAR_LIPOPROTEIN"/>
    <property type="match status" value="1"/>
</dbReference>
<protein>
    <submittedName>
        <fullName evidence="3">Defensin-like protein 293</fullName>
    </submittedName>
</protein>
<evidence type="ECO:0000256" key="1">
    <source>
        <dbReference type="SAM" id="SignalP"/>
    </source>
</evidence>
<reference evidence="2" key="1">
    <citation type="journal article" date="2014" name="Nat. Commun.">
        <title>The emerging biofuel crop Camelina sativa retains a highly undifferentiated hexaploid genome structure.</title>
        <authorList>
            <person name="Kagale S."/>
            <person name="Koh C."/>
            <person name="Nixon J."/>
            <person name="Bollina V."/>
            <person name="Clarke W.E."/>
            <person name="Tuteja R."/>
            <person name="Spillane C."/>
            <person name="Robinson S.J."/>
            <person name="Links M.G."/>
            <person name="Clarke C."/>
            <person name="Higgins E.E."/>
            <person name="Huebert T."/>
            <person name="Sharpe A.G."/>
            <person name="Parkin I.A."/>
        </authorList>
    </citation>
    <scope>NUCLEOTIDE SEQUENCE [LARGE SCALE GENOMIC DNA]</scope>
    <source>
        <strain evidence="2">cv. DH55</strain>
    </source>
</reference>
<sequence length="91" mass="10385">MASRLTSLFLFFFLISCTFLLHETNALRKMGRSYIPLCGSRNDCDGIWCKGKAGKTGQCNMWTCDFDEYCRKIVRCENLPGPYCMEGICTC</sequence>
<keyword evidence="2" id="KW-1185">Reference proteome</keyword>